<sequence>MYELKIDELSKILEKEEPEGVDFFLMADERPYNGIESHRDALLFAVHLINENEKQTIKKAEELFGKEYADKLHLFTCDIGKAEAKRLDPGELLFVPDVLRKDRYGNKKYDSDWVPNDENCGKQIPYWYAFLEPPHGTKYGPEDLRRINAVLFPDGAEGLEAYEWTTDWSDIFDDGHEWWGASCWSVYDSRRNRFVVLLASATD</sequence>
<evidence type="ECO:0000313" key="2">
    <source>
        <dbReference type="Proteomes" id="UP000198896"/>
    </source>
</evidence>
<dbReference type="AlphaFoldDB" id="A0A1I2DB98"/>
<proteinExistence type="predicted"/>
<gene>
    <name evidence="1" type="ORF">SAMN05216245_1194</name>
</gene>
<dbReference type="EMBL" id="FONL01000019">
    <property type="protein sequence ID" value="SFE77832.1"/>
    <property type="molecule type" value="Genomic_DNA"/>
</dbReference>
<dbReference type="Proteomes" id="UP000198896">
    <property type="component" value="Unassembled WGS sequence"/>
</dbReference>
<evidence type="ECO:0000313" key="1">
    <source>
        <dbReference type="EMBL" id="SFE77832.1"/>
    </source>
</evidence>
<protein>
    <submittedName>
        <fullName evidence="1">Uncharacterized protein</fullName>
    </submittedName>
</protein>
<keyword evidence="2" id="KW-1185">Reference proteome</keyword>
<organism evidence="1 2">
    <name type="scientific">Succiniclasticum ruminis DSM 9236</name>
    <dbReference type="NCBI Taxonomy" id="1123323"/>
    <lineage>
        <taxon>Bacteria</taxon>
        <taxon>Bacillati</taxon>
        <taxon>Bacillota</taxon>
        <taxon>Negativicutes</taxon>
        <taxon>Acidaminococcales</taxon>
        <taxon>Acidaminococcaceae</taxon>
        <taxon>Succiniclasticum</taxon>
    </lineage>
</organism>
<dbReference type="OrthoDB" id="7596169at2"/>
<reference evidence="1 2" key="1">
    <citation type="submission" date="2016-10" db="EMBL/GenBank/DDBJ databases">
        <authorList>
            <person name="de Groot N.N."/>
        </authorList>
    </citation>
    <scope>NUCLEOTIDE SEQUENCE [LARGE SCALE GENOMIC DNA]</scope>
    <source>
        <strain evidence="1 2">DSM 9236</strain>
    </source>
</reference>
<accession>A0A1I2DB98</accession>
<dbReference type="STRING" id="1123323.SAMN05216245_1194"/>
<dbReference type="RefSeq" id="WP_093914096.1">
    <property type="nucleotide sequence ID" value="NZ_FONL01000019.1"/>
</dbReference>
<name>A0A1I2DB98_9FIRM</name>